<dbReference type="PANTHER" id="PTHR30098">
    <property type="entry name" value="LEUCYL/PHENYLALANYL-TRNA--PROTEIN TRANSFERASE"/>
    <property type="match status" value="1"/>
</dbReference>
<sequence>MSTGAPGATDTAAWWAAVDLSAAAADGPAAFCADLGPAGLLAAYRAGAFPMPAADDYAMFMNEARWEDRVAAGSIAIVDPGGDGEAFRVPWWSPDPRPVIEVGAVRLGSRLARRLRGRDGWTTTADRAFDEVTGRCAEGRRPTWLTQELRGSLSAVHAMGRAHSAEVWEDGALVGGVFGIRVGPVLSLDSMFGLRPDAARIAVVDLARRFAEAGGLLLDAQWDSPHIRSLGAVGMPRARYLGFLGSSGEDAGPPPGDERPAARLGIDP</sequence>
<reference evidence="6" key="1">
    <citation type="journal article" date="2019" name="Int. J. Syst. Evol. Microbiol.">
        <title>The Global Catalogue of Microorganisms (GCM) 10K type strain sequencing project: providing services to taxonomists for standard genome sequencing and annotation.</title>
        <authorList>
            <consortium name="The Broad Institute Genomics Platform"/>
            <consortium name="The Broad Institute Genome Sequencing Center for Infectious Disease"/>
            <person name="Wu L."/>
            <person name="Ma J."/>
        </authorList>
    </citation>
    <scope>NUCLEOTIDE SEQUENCE [LARGE SCALE GENOMIC DNA]</scope>
    <source>
        <strain evidence="6">CGMCC 1.12859</strain>
    </source>
</reference>
<comment type="caution">
    <text evidence="5">The sequence shown here is derived from an EMBL/GenBank/DDBJ whole genome shotgun (WGS) entry which is preliminary data.</text>
</comment>
<keyword evidence="2 5" id="KW-0808">Transferase</keyword>
<dbReference type="InterPro" id="IPR016181">
    <property type="entry name" value="Acyl_CoA_acyltransferase"/>
</dbReference>
<evidence type="ECO:0000256" key="1">
    <source>
        <dbReference type="ARBA" id="ARBA00022490"/>
    </source>
</evidence>
<name>A0ABW2FVH2_9ACTN</name>
<feature type="region of interest" description="Disordered" evidence="4">
    <location>
        <begin position="245"/>
        <end position="268"/>
    </location>
</feature>
<dbReference type="GO" id="GO:0008914">
    <property type="term" value="F:leucyl-tRNA--protein transferase activity"/>
    <property type="evidence" value="ECO:0007669"/>
    <property type="project" value="UniProtKB-EC"/>
</dbReference>
<dbReference type="PANTHER" id="PTHR30098:SF2">
    <property type="entry name" value="LEUCYL_PHENYLALANYL-TRNA--PROTEIN TRANSFERASE"/>
    <property type="match status" value="1"/>
</dbReference>
<dbReference type="Gene3D" id="3.30.70.3550">
    <property type="entry name" value="Leucyl/phenylalanyl-tRNA-protein transferase, N-terminal domain"/>
    <property type="match status" value="1"/>
</dbReference>
<dbReference type="RefSeq" id="WP_345708547.1">
    <property type="nucleotide sequence ID" value="NZ_BAABKV010000001.1"/>
</dbReference>
<organism evidence="5 6">
    <name type="scientific">Kitasatospora paranensis</name>
    <dbReference type="NCBI Taxonomy" id="258053"/>
    <lineage>
        <taxon>Bacteria</taxon>
        <taxon>Bacillati</taxon>
        <taxon>Actinomycetota</taxon>
        <taxon>Actinomycetes</taxon>
        <taxon>Kitasatosporales</taxon>
        <taxon>Streptomycetaceae</taxon>
        <taxon>Kitasatospora</taxon>
    </lineage>
</organism>
<dbReference type="InterPro" id="IPR004616">
    <property type="entry name" value="Leu/Phe-tRNA_Trfase"/>
</dbReference>
<keyword evidence="3 5" id="KW-0012">Acyltransferase</keyword>
<keyword evidence="6" id="KW-1185">Reference proteome</keyword>
<protein>
    <submittedName>
        <fullName evidence="5">Leucyl/phenylalanyl-tRNA--protein transferase</fullName>
        <ecNumber evidence="5">2.3.2.6</ecNumber>
    </submittedName>
</protein>
<accession>A0ABW2FVH2</accession>
<dbReference type="InterPro" id="IPR042221">
    <property type="entry name" value="Leu/Phe-tRNA_Trfase_N"/>
</dbReference>
<gene>
    <name evidence="5" type="ORF">ACFQMG_16885</name>
</gene>
<dbReference type="Pfam" id="PF03588">
    <property type="entry name" value="Leu_Phe_trans"/>
    <property type="match status" value="1"/>
</dbReference>
<evidence type="ECO:0000313" key="5">
    <source>
        <dbReference type="EMBL" id="MFC7181235.1"/>
    </source>
</evidence>
<dbReference type="InterPro" id="IPR042203">
    <property type="entry name" value="Leu/Phe-tRNA_Trfase_C"/>
</dbReference>
<evidence type="ECO:0000256" key="3">
    <source>
        <dbReference type="ARBA" id="ARBA00023315"/>
    </source>
</evidence>
<dbReference type="SUPFAM" id="SSF55729">
    <property type="entry name" value="Acyl-CoA N-acyltransferases (Nat)"/>
    <property type="match status" value="1"/>
</dbReference>
<dbReference type="Proteomes" id="UP001596435">
    <property type="component" value="Unassembled WGS sequence"/>
</dbReference>
<dbReference type="EC" id="2.3.2.6" evidence="5"/>
<dbReference type="EMBL" id="JBHTAJ010000029">
    <property type="protein sequence ID" value="MFC7181235.1"/>
    <property type="molecule type" value="Genomic_DNA"/>
</dbReference>
<dbReference type="Gene3D" id="3.40.630.70">
    <property type="entry name" value="Leucyl/phenylalanyl-tRNA-protein transferase, C-terminal domain"/>
    <property type="match status" value="1"/>
</dbReference>
<keyword evidence="1" id="KW-0963">Cytoplasm</keyword>
<proteinExistence type="predicted"/>
<evidence type="ECO:0000256" key="4">
    <source>
        <dbReference type="SAM" id="MobiDB-lite"/>
    </source>
</evidence>
<evidence type="ECO:0000313" key="6">
    <source>
        <dbReference type="Proteomes" id="UP001596435"/>
    </source>
</evidence>
<evidence type="ECO:0000256" key="2">
    <source>
        <dbReference type="ARBA" id="ARBA00022679"/>
    </source>
</evidence>